<dbReference type="Gene3D" id="3.60.15.10">
    <property type="entry name" value="Ribonuclease Z/Hydroxyacylglutathione hydrolase-like"/>
    <property type="match status" value="1"/>
</dbReference>
<dbReference type="eggNOG" id="COG0426">
    <property type="taxonomic scope" value="Bacteria"/>
</dbReference>
<dbReference type="STRING" id="393595.ABO_0588"/>
<gene>
    <name evidence="2" type="ordered locus">ABO_0588</name>
</gene>
<feature type="domain" description="Metallo-beta-lactamase" evidence="1">
    <location>
        <begin position="43"/>
        <end position="239"/>
    </location>
</feature>
<dbReference type="InterPro" id="IPR001279">
    <property type="entry name" value="Metallo-B-lactamas"/>
</dbReference>
<dbReference type="PANTHER" id="PTHR43041:SF1">
    <property type="entry name" value="METALLO-BETA-LACTAMASE DOMAIN-CONTAINING PROTEIN"/>
    <property type="match status" value="1"/>
</dbReference>
<organism evidence="2 3">
    <name type="scientific">Alcanivorax borkumensis (strain ATCC 700651 / DSM 11573 / NCIMB 13689 / SK2)</name>
    <dbReference type="NCBI Taxonomy" id="393595"/>
    <lineage>
        <taxon>Bacteria</taxon>
        <taxon>Pseudomonadati</taxon>
        <taxon>Pseudomonadota</taxon>
        <taxon>Gammaproteobacteria</taxon>
        <taxon>Oceanospirillales</taxon>
        <taxon>Alcanivoracaceae</taxon>
        <taxon>Alcanivorax</taxon>
    </lineage>
</organism>
<dbReference type="HOGENOM" id="CLU_066633_0_0_6"/>
<dbReference type="EMBL" id="AM286690">
    <property type="protein sequence ID" value="CAL16036.1"/>
    <property type="molecule type" value="Genomic_DNA"/>
</dbReference>
<dbReference type="InterPro" id="IPR045761">
    <property type="entry name" value="ODP_dom"/>
</dbReference>
<dbReference type="Proteomes" id="UP000008871">
    <property type="component" value="Chromosome"/>
</dbReference>
<dbReference type="PANTHER" id="PTHR43041">
    <property type="entry name" value="HYDROLASE, METALLO-BETA-LACTAMASE SUPERFAMILY"/>
    <property type="match status" value="1"/>
</dbReference>
<accession>Q0VS12</accession>
<protein>
    <recommendedName>
        <fullName evidence="1">Metallo-beta-lactamase domain-containing protein</fullName>
    </recommendedName>
</protein>
<evidence type="ECO:0000313" key="2">
    <source>
        <dbReference type="EMBL" id="CAL16036.1"/>
    </source>
</evidence>
<proteinExistence type="predicted"/>
<dbReference type="KEGG" id="abo:ABO_0588"/>
<name>Q0VS12_ALCBS</name>
<keyword evidence="3" id="KW-1185">Reference proteome</keyword>
<sequence length="277" mass="30756">MLLGYRPRLRGAESSMAQVDTLFSEDGHEVLRFADLVVGEGVQANQFCIRHNDRAALIDPGGDLTYTPLAIALSRRVNLDGLDYILASHQDPDIIASLPRWLMHTRCQVVVSRLWSRFLPHLASSYVTGKMGEQLQARILGVADEGKVLPFAGTELWVLPAHFLHSVGNFSFYDPLSGILFSGDIGASLDGEEGQVDNFADHCHSMLGFHRRYMASNRACRLWVAMVRKLAPRMIVPQHGGYFEGANVDHFLGWLASLECGVDLLDSGNYRLPSRYG</sequence>
<evidence type="ECO:0000313" key="3">
    <source>
        <dbReference type="Proteomes" id="UP000008871"/>
    </source>
</evidence>
<dbReference type="SUPFAM" id="SSF56281">
    <property type="entry name" value="Metallo-hydrolase/oxidoreductase"/>
    <property type="match status" value="1"/>
</dbReference>
<dbReference type="SMART" id="SM00849">
    <property type="entry name" value="Lactamase_B"/>
    <property type="match status" value="1"/>
</dbReference>
<dbReference type="AlphaFoldDB" id="Q0VS12"/>
<dbReference type="InterPro" id="IPR036866">
    <property type="entry name" value="RibonucZ/Hydroxyglut_hydro"/>
</dbReference>
<dbReference type="Pfam" id="PF19583">
    <property type="entry name" value="ODP"/>
    <property type="match status" value="1"/>
</dbReference>
<reference evidence="2 3" key="1">
    <citation type="journal article" date="2006" name="Nat. Biotechnol.">
        <title>Genome sequence of the ubiquitous hydrocarbon-degrading marine bacterium Alcanivorax borkumensis.</title>
        <authorList>
            <person name="Schneiker S."/>
            <person name="Martins dos Santos V.A.P."/>
            <person name="Bartels D."/>
            <person name="Bekel T."/>
            <person name="Brecht M."/>
            <person name="Buhrmester J."/>
            <person name="Chernikova T.N."/>
            <person name="Denaro R."/>
            <person name="Ferrer M."/>
            <person name="Gertler C."/>
            <person name="Goesmann A."/>
            <person name="Golyshina O.V."/>
            <person name="Kaminski F."/>
            <person name="Khachane A.N."/>
            <person name="Lang S."/>
            <person name="Linke B."/>
            <person name="McHardy A.C."/>
            <person name="Meyer F."/>
            <person name="Nechitaylo T."/>
            <person name="Puehler A."/>
            <person name="Regenhardt D."/>
            <person name="Rupp O."/>
            <person name="Sabirova J.S."/>
            <person name="Selbitschka W."/>
            <person name="Yakimov M.M."/>
            <person name="Timmis K.N."/>
            <person name="Vorhoelter F.-J."/>
            <person name="Weidner S."/>
            <person name="Kaiser O."/>
            <person name="Golyshin P.N."/>
        </authorList>
    </citation>
    <scope>NUCLEOTIDE SEQUENCE [LARGE SCALE GENOMIC DNA]</scope>
    <source>
        <strain evidence="3">ATCC 700651 / DSM 11573 / NCIMB 13689 / SK2</strain>
    </source>
</reference>
<evidence type="ECO:0000259" key="1">
    <source>
        <dbReference type="SMART" id="SM00849"/>
    </source>
</evidence>